<sequence length="96" mass="10703">MLSSPCRPRRHEDYTVAVICAIGFEMSAVRCMLVIEHPRLPHRQGDSNVYILGELSGRNVATNMDRSFPSIKWRFLVGFGGGVPSDKHDIGLDSQC</sequence>
<comment type="caution">
    <text evidence="1">The sequence shown here is derived from an EMBL/GenBank/DDBJ whole genome shotgun (WGS) entry which is preliminary data.</text>
</comment>
<dbReference type="EMBL" id="JBGNUJ010000003">
    <property type="protein sequence ID" value="KAL3961487.1"/>
    <property type="molecule type" value="Genomic_DNA"/>
</dbReference>
<protein>
    <submittedName>
        <fullName evidence="1">Uncharacterized protein</fullName>
    </submittedName>
</protein>
<organism evidence="1 2">
    <name type="scientific">Purpureocillium lilacinum</name>
    <name type="common">Paecilomyces lilacinus</name>
    <dbReference type="NCBI Taxonomy" id="33203"/>
    <lineage>
        <taxon>Eukaryota</taxon>
        <taxon>Fungi</taxon>
        <taxon>Dikarya</taxon>
        <taxon>Ascomycota</taxon>
        <taxon>Pezizomycotina</taxon>
        <taxon>Sordariomycetes</taxon>
        <taxon>Hypocreomycetidae</taxon>
        <taxon>Hypocreales</taxon>
        <taxon>Ophiocordycipitaceae</taxon>
        <taxon>Purpureocillium</taxon>
    </lineage>
</organism>
<reference evidence="1" key="1">
    <citation type="submission" date="2024-12" db="EMBL/GenBank/DDBJ databases">
        <title>Comparative genomics and development of molecular markers within Purpureocillium lilacinum and among Purpureocillium species.</title>
        <authorList>
            <person name="Yeh Z.-Y."/>
            <person name="Ni N.-T."/>
            <person name="Lo P.-H."/>
            <person name="Mushyakhwo K."/>
            <person name="Lin C.-F."/>
            <person name="Nai Y.-S."/>
        </authorList>
    </citation>
    <scope>NUCLEOTIDE SEQUENCE</scope>
    <source>
        <strain evidence="1">NCHU-NPUST-175</strain>
    </source>
</reference>
<proteinExistence type="predicted"/>
<name>A0ACC4DZZ4_PURLI</name>
<evidence type="ECO:0000313" key="2">
    <source>
        <dbReference type="Proteomes" id="UP001638806"/>
    </source>
</evidence>
<evidence type="ECO:0000313" key="1">
    <source>
        <dbReference type="EMBL" id="KAL3961487.1"/>
    </source>
</evidence>
<dbReference type="Proteomes" id="UP001638806">
    <property type="component" value="Unassembled WGS sequence"/>
</dbReference>
<gene>
    <name evidence="1" type="ORF">ACCO45_003010</name>
</gene>
<keyword evidence="2" id="KW-1185">Reference proteome</keyword>
<accession>A0ACC4DZZ4</accession>